<evidence type="ECO:0000256" key="2">
    <source>
        <dbReference type="ARBA" id="ARBA00005948"/>
    </source>
</evidence>
<evidence type="ECO:0000256" key="1">
    <source>
        <dbReference type="ARBA" id="ARBA00004167"/>
    </source>
</evidence>
<feature type="signal peptide" evidence="7">
    <location>
        <begin position="1"/>
        <end position="23"/>
    </location>
</feature>
<feature type="chain" id="PRO_5017851370" description="FXYD domain-containing ion transport regulator" evidence="7">
    <location>
        <begin position="24"/>
        <end position="166"/>
    </location>
</feature>
<evidence type="ECO:0000256" key="8">
    <source>
        <dbReference type="SAM" id="MobiDB-lite"/>
    </source>
</evidence>
<dbReference type="Gene3D" id="1.20.5.780">
    <property type="entry name" value="Single helix bin"/>
    <property type="match status" value="1"/>
</dbReference>
<feature type="compositionally biased region" description="Basic and acidic residues" evidence="8">
    <location>
        <begin position="59"/>
        <end position="73"/>
    </location>
</feature>
<dbReference type="STRING" id="38654.A0A3Q0FR55"/>
<dbReference type="PANTHER" id="PTHR14132">
    <property type="entry name" value="SODIUM/POTASSIUM-TRANSPORTING ATPASE SUBUNIT GAMMA"/>
    <property type="match status" value="1"/>
</dbReference>
<proteinExistence type="inferred from homology"/>
<evidence type="ECO:0000313" key="10">
    <source>
        <dbReference type="RefSeq" id="XP_025048163.1"/>
    </source>
</evidence>
<sequence>MSLPAAAMRPLLFLLLLLAPVLAQEDGVTTTLWLDTALASMGPGSNPTMATPTHSTGSRADETTPRPRSEDPGAHGPTRRPQKPDAPQLPHRDKRPPGSGADQSQKEDVFTYDYSALRQWGLIAAAVLFVTGILILTCACPPNLRRTPVFSRLGGPGWIPHYPPPQ</sequence>
<dbReference type="GO" id="GO:0017080">
    <property type="term" value="F:sodium channel regulator activity"/>
    <property type="evidence" value="ECO:0007669"/>
    <property type="project" value="TreeGrafter"/>
</dbReference>
<reference evidence="10" key="1">
    <citation type="submission" date="2025-08" db="UniProtKB">
        <authorList>
            <consortium name="RefSeq"/>
        </authorList>
    </citation>
    <scope>IDENTIFICATION</scope>
</reference>
<evidence type="ECO:0000256" key="4">
    <source>
        <dbReference type="ARBA" id="ARBA00022692"/>
    </source>
</evidence>
<dbReference type="Pfam" id="PF02038">
    <property type="entry name" value="ATP1G1_PLM_MAT8"/>
    <property type="match status" value="1"/>
</dbReference>
<feature type="region of interest" description="Disordered" evidence="8">
    <location>
        <begin position="42"/>
        <end position="106"/>
    </location>
</feature>
<feature type="transmembrane region" description="Helical" evidence="7">
    <location>
        <begin position="120"/>
        <end position="140"/>
    </location>
</feature>
<keyword evidence="7" id="KW-0732">Signal</keyword>
<dbReference type="KEGG" id="asn:106721807"/>
<dbReference type="Proteomes" id="UP000189705">
    <property type="component" value="Unplaced"/>
</dbReference>
<keyword evidence="9" id="KW-1185">Reference proteome</keyword>
<dbReference type="RefSeq" id="XP_025048163.1">
    <property type="nucleotide sequence ID" value="XM_025192378.1"/>
</dbReference>
<dbReference type="CDD" id="cd20323">
    <property type="entry name" value="FXYD_FXYD5"/>
    <property type="match status" value="1"/>
</dbReference>
<dbReference type="CTD" id="53827"/>
<dbReference type="GO" id="GO:0006811">
    <property type="term" value="P:monoatomic ion transport"/>
    <property type="evidence" value="ECO:0007669"/>
    <property type="project" value="UniProtKB-KW"/>
</dbReference>
<dbReference type="GO" id="GO:0043269">
    <property type="term" value="P:regulation of monoatomic ion transport"/>
    <property type="evidence" value="ECO:0007669"/>
    <property type="project" value="InterPro"/>
</dbReference>
<dbReference type="GO" id="GO:0016020">
    <property type="term" value="C:membrane"/>
    <property type="evidence" value="ECO:0007669"/>
    <property type="project" value="UniProtKB-SubCell"/>
</dbReference>
<comment type="similarity">
    <text evidence="2 7">Belongs to the FXYD family.</text>
</comment>
<protein>
    <recommendedName>
        <fullName evidence="7">FXYD domain-containing ion transport regulator</fullName>
    </recommendedName>
</protein>
<gene>
    <name evidence="10" type="primary">FXYD5</name>
</gene>
<keyword evidence="6 7" id="KW-0472">Membrane</keyword>
<dbReference type="AlphaFoldDB" id="A0A3Q0FR55"/>
<evidence type="ECO:0000256" key="3">
    <source>
        <dbReference type="ARBA" id="ARBA00022448"/>
    </source>
</evidence>
<evidence type="ECO:0000256" key="6">
    <source>
        <dbReference type="ARBA" id="ARBA00023136"/>
    </source>
</evidence>
<evidence type="ECO:0000313" key="9">
    <source>
        <dbReference type="Proteomes" id="UP000189705"/>
    </source>
</evidence>
<dbReference type="GeneID" id="106721807"/>
<keyword evidence="3 7" id="KW-0813">Transport</keyword>
<feature type="compositionally biased region" description="Polar residues" evidence="8">
    <location>
        <begin position="43"/>
        <end position="58"/>
    </location>
</feature>
<accession>A0A3Q0FR55</accession>
<keyword evidence="5 7" id="KW-0406">Ion transport</keyword>
<dbReference type="InParanoid" id="A0A3Q0FR55"/>
<name>A0A3Q0FR55_ALLSI</name>
<dbReference type="InterPro" id="IPR000272">
    <property type="entry name" value="Ion-transport_regulator_FXYD"/>
</dbReference>
<dbReference type="PANTHER" id="PTHR14132:SF14">
    <property type="entry name" value="FXYD DOMAIN-CONTAINING ION TRANSPORT REGULATOR 5"/>
    <property type="match status" value="1"/>
</dbReference>
<keyword evidence="7" id="KW-1133">Transmembrane helix</keyword>
<organism evidence="9 10">
    <name type="scientific">Alligator sinensis</name>
    <name type="common">Chinese alligator</name>
    <dbReference type="NCBI Taxonomy" id="38654"/>
    <lineage>
        <taxon>Eukaryota</taxon>
        <taxon>Metazoa</taxon>
        <taxon>Chordata</taxon>
        <taxon>Craniata</taxon>
        <taxon>Vertebrata</taxon>
        <taxon>Euteleostomi</taxon>
        <taxon>Archelosauria</taxon>
        <taxon>Archosauria</taxon>
        <taxon>Crocodylia</taxon>
        <taxon>Alligatoridae</taxon>
        <taxon>Alligatorinae</taxon>
        <taxon>Alligator</taxon>
    </lineage>
</organism>
<evidence type="ECO:0000256" key="7">
    <source>
        <dbReference type="RuleBase" id="RU364131"/>
    </source>
</evidence>
<keyword evidence="4 7" id="KW-0812">Transmembrane</keyword>
<comment type="subcellular location">
    <subcellularLocation>
        <location evidence="1">Membrane</location>
        <topology evidence="1">Single-pass membrane protein</topology>
    </subcellularLocation>
</comment>
<evidence type="ECO:0000256" key="5">
    <source>
        <dbReference type="ARBA" id="ARBA00023065"/>
    </source>
</evidence>